<gene>
    <name evidence="1" type="ORF">S12H4_61472</name>
</gene>
<dbReference type="EMBL" id="BARW01040814">
    <property type="protein sequence ID" value="GAJ20668.1"/>
    <property type="molecule type" value="Genomic_DNA"/>
</dbReference>
<evidence type="ECO:0000313" key="1">
    <source>
        <dbReference type="EMBL" id="GAJ20668.1"/>
    </source>
</evidence>
<accession>X1UT29</accession>
<protein>
    <submittedName>
        <fullName evidence="1">Uncharacterized protein</fullName>
    </submittedName>
</protein>
<organism evidence="1">
    <name type="scientific">marine sediment metagenome</name>
    <dbReference type="NCBI Taxonomy" id="412755"/>
    <lineage>
        <taxon>unclassified sequences</taxon>
        <taxon>metagenomes</taxon>
        <taxon>ecological metagenomes</taxon>
    </lineage>
</organism>
<feature type="non-terminal residue" evidence="1">
    <location>
        <position position="114"/>
    </location>
</feature>
<sequence length="114" mass="12545">ADKNWQGKSITNFKNLELITGGYVRLEDSLENNLEWSGIAFDGTAGEELAQFQTVYRTSDAKYKKAKADSVNTMPVIAMAVEAITNGNTGKFILFGWLRNDAFTLDPGSPAYQS</sequence>
<feature type="non-terminal residue" evidence="1">
    <location>
        <position position="1"/>
    </location>
</feature>
<reference evidence="1" key="1">
    <citation type="journal article" date="2014" name="Front. Microbiol.">
        <title>High frequency of phylogenetically diverse reductive dehalogenase-homologous genes in deep subseafloor sedimentary metagenomes.</title>
        <authorList>
            <person name="Kawai M."/>
            <person name="Futagami T."/>
            <person name="Toyoda A."/>
            <person name="Takaki Y."/>
            <person name="Nishi S."/>
            <person name="Hori S."/>
            <person name="Arai W."/>
            <person name="Tsubouchi T."/>
            <person name="Morono Y."/>
            <person name="Uchiyama I."/>
            <person name="Ito T."/>
            <person name="Fujiyama A."/>
            <person name="Inagaki F."/>
            <person name="Takami H."/>
        </authorList>
    </citation>
    <scope>NUCLEOTIDE SEQUENCE</scope>
    <source>
        <strain evidence="1">Expedition CK06-06</strain>
    </source>
</reference>
<comment type="caution">
    <text evidence="1">The sequence shown here is derived from an EMBL/GenBank/DDBJ whole genome shotgun (WGS) entry which is preliminary data.</text>
</comment>
<dbReference type="AlphaFoldDB" id="X1UT29"/>
<proteinExistence type="predicted"/>
<name>X1UT29_9ZZZZ</name>